<comment type="caution">
    <text evidence="7">The sequence shown here is derived from an EMBL/GenBank/DDBJ whole genome shotgun (WGS) entry which is preliminary data.</text>
</comment>
<accession>A0A917T6Y3</accession>
<sequence>MPVDPAVGTVVGTVTDTAIGTALGTGVGTAVGSATSSVPGAAASARAAGDGPSGGMTARRDRRRRQIVAAAADLFADRGYAAVGMDDIGAAAGITGPAIYRHFGSKSAVLVAVFDGILDAVTATPPPDPAGAAGSELGQLVASYTRAVAVRRRLMAVFVREVHHLPPDERAGLVARQRTLVRRWRALVARIHPDWPAESVRTAVHGVFGMLNAVGTFDSPLDDTELAATLDLLARRALDLPTPGPDAAGQSER</sequence>
<dbReference type="GO" id="GO:0003700">
    <property type="term" value="F:DNA-binding transcription factor activity"/>
    <property type="evidence" value="ECO:0007669"/>
    <property type="project" value="TreeGrafter"/>
</dbReference>
<dbReference type="FunFam" id="1.10.10.60:FF:000141">
    <property type="entry name" value="TetR family transcriptional regulator"/>
    <property type="match status" value="1"/>
</dbReference>
<dbReference type="Gene3D" id="1.10.357.10">
    <property type="entry name" value="Tetracycline Repressor, domain 2"/>
    <property type="match status" value="1"/>
</dbReference>
<dbReference type="Gene3D" id="1.10.10.60">
    <property type="entry name" value="Homeodomain-like"/>
    <property type="match status" value="1"/>
</dbReference>
<evidence type="ECO:0000256" key="3">
    <source>
        <dbReference type="ARBA" id="ARBA00023163"/>
    </source>
</evidence>
<reference evidence="7" key="2">
    <citation type="submission" date="2020-09" db="EMBL/GenBank/DDBJ databases">
        <authorList>
            <person name="Sun Q."/>
            <person name="Zhou Y."/>
        </authorList>
    </citation>
    <scope>NUCLEOTIDE SEQUENCE</scope>
    <source>
        <strain evidence="7">CGMCC 4.7308</strain>
    </source>
</reference>
<dbReference type="InterPro" id="IPR050109">
    <property type="entry name" value="HTH-type_TetR-like_transc_reg"/>
</dbReference>
<dbReference type="SUPFAM" id="SSF46689">
    <property type="entry name" value="Homeodomain-like"/>
    <property type="match status" value="1"/>
</dbReference>
<dbReference type="AlphaFoldDB" id="A0A917T6Y3"/>
<dbReference type="PRINTS" id="PR00455">
    <property type="entry name" value="HTHTETR"/>
</dbReference>
<evidence type="ECO:0000256" key="4">
    <source>
        <dbReference type="PROSITE-ProRule" id="PRU00335"/>
    </source>
</evidence>
<feature type="domain" description="HTH tetR-type" evidence="6">
    <location>
        <begin position="61"/>
        <end position="121"/>
    </location>
</feature>
<dbReference type="PANTHER" id="PTHR30055">
    <property type="entry name" value="HTH-TYPE TRANSCRIPTIONAL REGULATOR RUTR"/>
    <property type="match status" value="1"/>
</dbReference>
<dbReference type="GO" id="GO:0045892">
    <property type="term" value="P:negative regulation of DNA-templated transcription"/>
    <property type="evidence" value="ECO:0007669"/>
    <property type="project" value="UniProtKB-ARBA"/>
</dbReference>
<keyword evidence="3" id="KW-0804">Transcription</keyword>
<keyword evidence="8" id="KW-1185">Reference proteome</keyword>
<dbReference type="InterPro" id="IPR009057">
    <property type="entry name" value="Homeodomain-like_sf"/>
</dbReference>
<reference evidence="7" key="1">
    <citation type="journal article" date="2014" name="Int. J. Syst. Evol. Microbiol.">
        <title>Complete genome sequence of Corynebacterium casei LMG S-19264T (=DSM 44701T), isolated from a smear-ripened cheese.</title>
        <authorList>
            <consortium name="US DOE Joint Genome Institute (JGI-PGF)"/>
            <person name="Walter F."/>
            <person name="Albersmeier A."/>
            <person name="Kalinowski J."/>
            <person name="Ruckert C."/>
        </authorList>
    </citation>
    <scope>NUCLEOTIDE SEQUENCE</scope>
    <source>
        <strain evidence="7">CGMCC 4.7308</strain>
    </source>
</reference>
<keyword evidence="1" id="KW-0805">Transcription regulation</keyword>
<dbReference type="GO" id="GO:0000976">
    <property type="term" value="F:transcription cis-regulatory region binding"/>
    <property type="evidence" value="ECO:0007669"/>
    <property type="project" value="TreeGrafter"/>
</dbReference>
<dbReference type="PROSITE" id="PS50977">
    <property type="entry name" value="HTH_TETR_2"/>
    <property type="match status" value="1"/>
</dbReference>
<dbReference type="InterPro" id="IPR001647">
    <property type="entry name" value="HTH_TetR"/>
</dbReference>
<evidence type="ECO:0000256" key="1">
    <source>
        <dbReference type="ARBA" id="ARBA00023015"/>
    </source>
</evidence>
<dbReference type="EMBL" id="BMNA01000010">
    <property type="protein sequence ID" value="GGM12812.1"/>
    <property type="molecule type" value="Genomic_DNA"/>
</dbReference>
<keyword evidence="2 4" id="KW-0238">DNA-binding</keyword>
<evidence type="ECO:0000313" key="7">
    <source>
        <dbReference type="EMBL" id="GGM12812.1"/>
    </source>
</evidence>
<evidence type="ECO:0000256" key="5">
    <source>
        <dbReference type="SAM" id="MobiDB-lite"/>
    </source>
</evidence>
<evidence type="ECO:0000313" key="8">
    <source>
        <dbReference type="Proteomes" id="UP000655208"/>
    </source>
</evidence>
<feature type="region of interest" description="Disordered" evidence="5">
    <location>
        <begin position="42"/>
        <end position="61"/>
    </location>
</feature>
<dbReference type="PANTHER" id="PTHR30055:SF237">
    <property type="entry name" value="TRANSCRIPTIONAL REPRESSOR MCE3R"/>
    <property type="match status" value="1"/>
</dbReference>
<feature type="DNA-binding region" description="H-T-H motif" evidence="4">
    <location>
        <begin position="84"/>
        <end position="103"/>
    </location>
</feature>
<proteinExistence type="predicted"/>
<name>A0A917T6Y3_9ACTN</name>
<gene>
    <name evidence="7" type="ORF">GCM10011594_35920</name>
</gene>
<dbReference type="Pfam" id="PF17932">
    <property type="entry name" value="TetR_C_24"/>
    <property type="match status" value="1"/>
</dbReference>
<protein>
    <recommendedName>
        <fullName evidence="6">HTH tetR-type domain-containing protein</fullName>
    </recommendedName>
</protein>
<evidence type="ECO:0000259" key="6">
    <source>
        <dbReference type="PROSITE" id="PS50977"/>
    </source>
</evidence>
<evidence type="ECO:0000256" key="2">
    <source>
        <dbReference type="ARBA" id="ARBA00023125"/>
    </source>
</evidence>
<dbReference type="Pfam" id="PF00440">
    <property type="entry name" value="TetR_N"/>
    <property type="match status" value="1"/>
</dbReference>
<dbReference type="Proteomes" id="UP000655208">
    <property type="component" value="Unassembled WGS sequence"/>
</dbReference>
<organism evidence="7 8">
    <name type="scientific">Nakamurella endophytica</name>
    <dbReference type="NCBI Taxonomy" id="1748367"/>
    <lineage>
        <taxon>Bacteria</taxon>
        <taxon>Bacillati</taxon>
        <taxon>Actinomycetota</taxon>
        <taxon>Actinomycetes</taxon>
        <taxon>Nakamurellales</taxon>
        <taxon>Nakamurellaceae</taxon>
        <taxon>Nakamurella</taxon>
    </lineage>
</organism>
<dbReference type="InterPro" id="IPR041490">
    <property type="entry name" value="KstR2_TetR_C"/>
</dbReference>